<evidence type="ECO:0000259" key="2">
    <source>
        <dbReference type="Pfam" id="PF04773"/>
    </source>
</evidence>
<gene>
    <name evidence="3" type="ORF">SR41_04110</name>
</gene>
<dbReference type="PATRIC" id="fig|1549858.7.peg.3334"/>
<evidence type="ECO:0000313" key="4">
    <source>
        <dbReference type="Proteomes" id="UP000033203"/>
    </source>
</evidence>
<proteinExistence type="predicted"/>
<feature type="domain" description="FecR protein" evidence="2">
    <location>
        <begin position="115"/>
        <end position="205"/>
    </location>
</feature>
<dbReference type="Pfam" id="PF04773">
    <property type="entry name" value="FecR"/>
    <property type="match status" value="1"/>
</dbReference>
<evidence type="ECO:0000313" key="3">
    <source>
        <dbReference type="EMBL" id="KIU29527.1"/>
    </source>
</evidence>
<name>A0A0D1MGQ5_9SPHN</name>
<accession>A0A0D1MGQ5</accession>
<protein>
    <recommendedName>
        <fullName evidence="2">FecR protein domain-containing protein</fullName>
    </recommendedName>
</protein>
<keyword evidence="1" id="KW-1133">Transmembrane helix</keyword>
<sequence length="319" mass="34192">MSAAMAAIVDQAALWHVRQAEMSADEWEQFVFWLEADAEHARAYDAIALQDTLIAEAHFPDAPATPVAANDDERMFRRRWPLAGTAGAAIAAALALWLVPGVLFKPSAQAGMSEVIATRDGERRDIRMADGTQIAMNGGTVLRFDPADPRTIAMDRGEVALHVVHDAAHPFTLHAGDQVIRDMGTTFDVTRDGGDLSVAVGEGSVMFEPDGAAVTLRAGDALTRDGATGRIVRSTIPADSVGGWRQGVLSFDAASVAEVAASLRRLHGFRLRIASGLSTRPFTGIIHLTGEADRDIPHLADLIGATWRRDGADWVLAER</sequence>
<dbReference type="AlphaFoldDB" id="A0A0D1MGQ5"/>
<feature type="transmembrane region" description="Helical" evidence="1">
    <location>
        <begin position="82"/>
        <end position="104"/>
    </location>
</feature>
<evidence type="ECO:0000256" key="1">
    <source>
        <dbReference type="SAM" id="Phobius"/>
    </source>
</evidence>
<dbReference type="GO" id="GO:0016989">
    <property type="term" value="F:sigma factor antagonist activity"/>
    <property type="evidence" value="ECO:0007669"/>
    <property type="project" value="TreeGrafter"/>
</dbReference>
<dbReference type="PANTHER" id="PTHR30273">
    <property type="entry name" value="PERIPLASMIC SIGNAL SENSOR AND SIGMA FACTOR ACTIVATOR FECR-RELATED"/>
    <property type="match status" value="1"/>
</dbReference>
<dbReference type="PANTHER" id="PTHR30273:SF2">
    <property type="entry name" value="PROTEIN FECR"/>
    <property type="match status" value="1"/>
</dbReference>
<reference evidence="3 4" key="1">
    <citation type="submission" date="2015-01" db="EMBL/GenBank/DDBJ databases">
        <title>Genome of Sphingomonas taxi strain 30a.</title>
        <authorList>
            <person name="Eevers N."/>
            <person name="Van Hamme J."/>
            <person name="Bottos E."/>
            <person name="Weyens N."/>
            <person name="Vangronsveld J."/>
        </authorList>
    </citation>
    <scope>NUCLEOTIDE SEQUENCE [LARGE SCALE GENOMIC DNA]</scope>
    <source>
        <strain evidence="3 4">30a</strain>
    </source>
</reference>
<dbReference type="InterPro" id="IPR012373">
    <property type="entry name" value="Ferrdict_sens_TM"/>
</dbReference>
<comment type="caution">
    <text evidence="3">The sequence shown here is derived from an EMBL/GenBank/DDBJ whole genome shotgun (WGS) entry which is preliminary data.</text>
</comment>
<keyword evidence="1" id="KW-0472">Membrane</keyword>
<dbReference type="Gene3D" id="2.60.120.1440">
    <property type="match status" value="1"/>
</dbReference>
<organism evidence="3 4">
    <name type="scientific">Sphingomonas melonis</name>
    <dbReference type="NCBI Taxonomy" id="152682"/>
    <lineage>
        <taxon>Bacteria</taxon>
        <taxon>Pseudomonadati</taxon>
        <taxon>Pseudomonadota</taxon>
        <taxon>Alphaproteobacteria</taxon>
        <taxon>Sphingomonadales</taxon>
        <taxon>Sphingomonadaceae</taxon>
        <taxon>Sphingomonas</taxon>
    </lineage>
</organism>
<dbReference type="Proteomes" id="UP000033203">
    <property type="component" value="Unassembled WGS sequence"/>
</dbReference>
<dbReference type="PIRSF" id="PIRSF018266">
    <property type="entry name" value="FecR"/>
    <property type="match status" value="1"/>
</dbReference>
<keyword evidence="1" id="KW-0812">Transmembrane</keyword>
<dbReference type="InterPro" id="IPR006860">
    <property type="entry name" value="FecR"/>
</dbReference>
<dbReference type="EMBL" id="JXTP01000017">
    <property type="protein sequence ID" value="KIU29527.1"/>
    <property type="molecule type" value="Genomic_DNA"/>
</dbReference>